<comment type="caution">
    <text evidence="2">The sequence shown here is derived from an EMBL/GenBank/DDBJ whole genome shotgun (WGS) entry which is preliminary data.</text>
</comment>
<protein>
    <submittedName>
        <fullName evidence="2">Uncharacterized protein</fullName>
    </submittedName>
</protein>
<proteinExistence type="predicted"/>
<dbReference type="Proteomes" id="UP001295794">
    <property type="component" value="Unassembled WGS sequence"/>
</dbReference>
<evidence type="ECO:0000313" key="2">
    <source>
        <dbReference type="EMBL" id="CAK5271223.1"/>
    </source>
</evidence>
<accession>A0AAD2JZW4</accession>
<evidence type="ECO:0000313" key="3">
    <source>
        <dbReference type="Proteomes" id="UP001295794"/>
    </source>
</evidence>
<name>A0AAD2JZW4_9AGAR</name>
<sequence>MNTRVQLEPFHSTFRCSDILVCVMVCPSAITAITGHLDASESSRHLRTSSSRICVGVLPEYALDHASLEEDLAQIFVPHIIAGVNFLTRRMVVHPDLEYNNFPATSILETGCFAFRAEAMDGKLRTTNCRARNDVAPKVIRTDQSSSTISNGLLCNSFFLQDEAHLRGLTRRGTIRPPPLNPLREPNRIHPHVSTAPATIPEIMRHTRLTIDLPHSYPGRVDFGRALSSLVSFTAAPLD</sequence>
<organism evidence="2 3">
    <name type="scientific">Mycena citricolor</name>
    <dbReference type="NCBI Taxonomy" id="2018698"/>
    <lineage>
        <taxon>Eukaryota</taxon>
        <taxon>Fungi</taxon>
        <taxon>Dikarya</taxon>
        <taxon>Basidiomycota</taxon>
        <taxon>Agaricomycotina</taxon>
        <taxon>Agaricomycetes</taxon>
        <taxon>Agaricomycetidae</taxon>
        <taxon>Agaricales</taxon>
        <taxon>Marasmiineae</taxon>
        <taxon>Mycenaceae</taxon>
        <taxon>Mycena</taxon>
    </lineage>
</organism>
<reference evidence="2" key="1">
    <citation type="submission" date="2023-11" db="EMBL/GenBank/DDBJ databases">
        <authorList>
            <person name="De Vega J J."/>
            <person name="De Vega J J."/>
        </authorList>
    </citation>
    <scope>NUCLEOTIDE SEQUENCE</scope>
</reference>
<feature type="region of interest" description="Disordered" evidence="1">
    <location>
        <begin position="171"/>
        <end position="193"/>
    </location>
</feature>
<dbReference type="AlphaFoldDB" id="A0AAD2JZW4"/>
<gene>
    <name evidence="2" type="ORF">MYCIT1_LOCUS16138</name>
</gene>
<evidence type="ECO:0000256" key="1">
    <source>
        <dbReference type="SAM" id="MobiDB-lite"/>
    </source>
</evidence>
<keyword evidence="3" id="KW-1185">Reference proteome</keyword>
<dbReference type="EMBL" id="CAVNYO010000169">
    <property type="protein sequence ID" value="CAK5271223.1"/>
    <property type="molecule type" value="Genomic_DNA"/>
</dbReference>